<gene>
    <name evidence="1" type="ORF">BLNAU_23537</name>
</gene>
<proteinExistence type="predicted"/>
<protein>
    <submittedName>
        <fullName evidence="1">Uncharacterized protein</fullName>
    </submittedName>
</protein>
<keyword evidence="2" id="KW-1185">Reference proteome</keyword>
<name>A0ABQ9WQE0_9EUKA</name>
<accession>A0ABQ9WQE0</accession>
<sequence>MMKDHCHRNRKTRLQSKSTLTISRLEICFCHASDEGEIRLSMFGETAAGDVVGSIVLEQCTLKSNHALFGGRLFACTSLETPLSLISSDEMDCEKVSTFNQNHLNNITPEGTRPALLVTHESPETGLEGDSRVRPPIRSLWWSYQCCFLLRDKLAPIISSGSLRECHRQKQKCIAFEDTGTLPKMVPQPMRNE</sequence>
<evidence type="ECO:0000313" key="1">
    <source>
        <dbReference type="EMBL" id="KAK2941553.1"/>
    </source>
</evidence>
<dbReference type="EMBL" id="JARBJD010000490">
    <property type="protein sequence ID" value="KAK2941553.1"/>
    <property type="molecule type" value="Genomic_DNA"/>
</dbReference>
<comment type="caution">
    <text evidence="1">The sequence shown here is derived from an EMBL/GenBank/DDBJ whole genome shotgun (WGS) entry which is preliminary data.</text>
</comment>
<evidence type="ECO:0000313" key="2">
    <source>
        <dbReference type="Proteomes" id="UP001281761"/>
    </source>
</evidence>
<reference evidence="1 2" key="1">
    <citation type="journal article" date="2022" name="bioRxiv">
        <title>Genomics of Preaxostyla Flagellates Illuminates Evolutionary Transitions and the Path Towards Mitochondrial Loss.</title>
        <authorList>
            <person name="Novak L.V.F."/>
            <person name="Treitli S.C."/>
            <person name="Pyrih J."/>
            <person name="Halakuc P."/>
            <person name="Pipaliya S.V."/>
            <person name="Vacek V."/>
            <person name="Brzon O."/>
            <person name="Soukal P."/>
            <person name="Eme L."/>
            <person name="Dacks J.B."/>
            <person name="Karnkowska A."/>
            <person name="Elias M."/>
            <person name="Hampl V."/>
        </authorList>
    </citation>
    <scope>NUCLEOTIDE SEQUENCE [LARGE SCALE GENOMIC DNA]</scope>
    <source>
        <strain evidence="1">NAU3</strain>
        <tissue evidence="1">Gut</tissue>
    </source>
</reference>
<organism evidence="1 2">
    <name type="scientific">Blattamonas nauphoetae</name>
    <dbReference type="NCBI Taxonomy" id="2049346"/>
    <lineage>
        <taxon>Eukaryota</taxon>
        <taxon>Metamonada</taxon>
        <taxon>Preaxostyla</taxon>
        <taxon>Oxymonadida</taxon>
        <taxon>Blattamonas</taxon>
    </lineage>
</organism>
<dbReference type="Proteomes" id="UP001281761">
    <property type="component" value="Unassembled WGS sequence"/>
</dbReference>